<dbReference type="Proteomes" id="UP000093052">
    <property type="component" value="Chromosome"/>
</dbReference>
<proteinExistence type="predicted"/>
<keyword evidence="2" id="KW-1185">Reference proteome</keyword>
<evidence type="ECO:0000313" key="2">
    <source>
        <dbReference type="Proteomes" id="UP000093052"/>
    </source>
</evidence>
<organism evidence="1 2">
    <name type="scientific">Parageobacillus thermoglucosidasius</name>
    <name type="common">Geobacillus thermoglucosidasius</name>
    <dbReference type="NCBI Taxonomy" id="1426"/>
    <lineage>
        <taxon>Bacteria</taxon>
        <taxon>Bacillati</taxon>
        <taxon>Bacillota</taxon>
        <taxon>Bacilli</taxon>
        <taxon>Bacillales</taxon>
        <taxon>Anoxybacillaceae</taxon>
        <taxon>Parageobacillus</taxon>
    </lineage>
</organism>
<gene>
    <name evidence="1" type="ORF">BCV53_03980</name>
</gene>
<dbReference type="AlphaFoldDB" id="A0AAN1D5U2"/>
<sequence>MKNFFASQQTIKRVADLTNMKQSADGTATYLQRRTDVIFDKMIEYKRKGFKLNIPFAKWRPSKRAIFI</sequence>
<reference evidence="2" key="1">
    <citation type="journal article" date="2016" name="Genome Announc.">
        <title>Complete Genome Sequence of Geobacillus thermoglucosidasius NCIMB 11955, the Progenitor of a Bioethanol Production Strain.</title>
        <authorList>
            <person name="Sheng L."/>
            <person name="Zhang Y."/>
            <person name="Minton N.P."/>
        </authorList>
    </citation>
    <scope>NUCLEOTIDE SEQUENCE [LARGE SCALE GENOMIC DNA]</scope>
    <source>
        <strain evidence="2">NCIMB 11955</strain>
    </source>
</reference>
<evidence type="ECO:0000313" key="1">
    <source>
        <dbReference type="EMBL" id="ANZ29337.1"/>
    </source>
</evidence>
<accession>A0AAN1D5U2</accession>
<dbReference type="EMBL" id="CP016622">
    <property type="protein sequence ID" value="ANZ29337.1"/>
    <property type="molecule type" value="Genomic_DNA"/>
</dbReference>
<protein>
    <submittedName>
        <fullName evidence="1">Uncharacterized protein</fullName>
    </submittedName>
</protein>
<name>A0AAN1D5U2_PARTM</name>